<feature type="compositionally biased region" description="Basic and acidic residues" evidence="1">
    <location>
        <begin position="144"/>
        <end position="160"/>
    </location>
</feature>
<name>Q69PQ5_ORYSJ</name>
<dbReference type="AlphaFoldDB" id="Q69PQ5"/>
<feature type="region of interest" description="Disordered" evidence="1">
    <location>
        <begin position="144"/>
        <end position="180"/>
    </location>
</feature>
<protein>
    <submittedName>
        <fullName evidence="2">Uncharacterized protein P0406D01.109</fullName>
    </submittedName>
</protein>
<organism evidence="2">
    <name type="scientific">Oryza sativa subsp. japonica</name>
    <name type="common">Rice</name>
    <dbReference type="NCBI Taxonomy" id="39947"/>
    <lineage>
        <taxon>Eukaryota</taxon>
        <taxon>Viridiplantae</taxon>
        <taxon>Streptophyta</taxon>
        <taxon>Embryophyta</taxon>
        <taxon>Tracheophyta</taxon>
        <taxon>Spermatophyta</taxon>
        <taxon>Magnoliopsida</taxon>
        <taxon>Liliopsida</taxon>
        <taxon>Poales</taxon>
        <taxon>Poaceae</taxon>
        <taxon>BOP clade</taxon>
        <taxon>Oryzoideae</taxon>
        <taxon>Oryzeae</taxon>
        <taxon>Oryzinae</taxon>
        <taxon>Oryza</taxon>
        <taxon>Oryza sativa</taxon>
    </lineage>
</organism>
<reference evidence="2" key="1">
    <citation type="journal article" date="2004" name="Plant Cell">
        <title>Composition and structure of the centromeric region of rice chromosome 8.</title>
        <authorList>
            <person name="Wu J."/>
            <person name="Yamagata H."/>
            <person name="Hayashi-Tsugane M."/>
            <person name="Hijishita S."/>
            <person name="Fujisawa M."/>
            <person name="Shibata M."/>
            <person name="Itoh Y."/>
            <person name="Nakamura M."/>
            <person name="Sakaguchi M."/>
            <person name="Yoshihara R."/>
            <person name="Kobayashi H."/>
            <person name="Itoh K."/>
            <person name="Karasawa W."/>
            <person name="Yamamoto M."/>
            <person name="Saji S."/>
            <person name="Katagiri S."/>
            <person name="Kanamori H."/>
            <person name="Namiki N."/>
            <person name="Katayose Y."/>
            <person name="Matsumoto T."/>
            <person name="Sasaki T."/>
        </authorList>
    </citation>
    <scope>NUCLEOTIDE SEQUENCE</scope>
</reference>
<proteinExistence type="predicted"/>
<dbReference type="EMBL" id="AP005498">
    <property type="protein sequence ID" value="BAD31507.1"/>
    <property type="molecule type" value="Genomic_DNA"/>
</dbReference>
<evidence type="ECO:0000256" key="1">
    <source>
        <dbReference type="SAM" id="MobiDB-lite"/>
    </source>
</evidence>
<feature type="region of interest" description="Disordered" evidence="1">
    <location>
        <begin position="96"/>
        <end position="117"/>
    </location>
</feature>
<evidence type="ECO:0000313" key="2">
    <source>
        <dbReference type="EMBL" id="BAD31507.1"/>
    </source>
</evidence>
<sequence length="180" mass="18963">MPLLPAPSSSPTNTRTRGYEVVTSLRHACCPPPIASLFLAGSPPPDSPSLWPLVLPSPANCLGRSGVPDTGAGIRQDGPCGGGVELDAAHAAKWHAGVEQHHDRKEERGRSGQRMRGGVTSACGVPSLYVWIPVEAPLVCGADRRGSTARRTHEEEKVEPVRSTTSRLLPLHSASSGNDL</sequence>
<accession>Q69PQ5</accession>
<feature type="compositionally biased region" description="Basic and acidic residues" evidence="1">
    <location>
        <begin position="96"/>
        <end position="110"/>
    </location>
</feature>
<gene>
    <name evidence="2" type="primary">P0406D01.109</name>
</gene>
<feature type="compositionally biased region" description="Polar residues" evidence="1">
    <location>
        <begin position="162"/>
        <end position="180"/>
    </location>
</feature>